<evidence type="ECO:0000313" key="9">
    <source>
        <dbReference type="EMBL" id="MRJ47361.1"/>
    </source>
</evidence>
<dbReference type="InterPro" id="IPR016154">
    <property type="entry name" value="Heat_shock_Hsp33_C"/>
</dbReference>
<dbReference type="EMBL" id="WJQT01000008">
    <property type="protein sequence ID" value="MRJ47361.1"/>
    <property type="molecule type" value="Genomic_DNA"/>
</dbReference>
<dbReference type="PANTHER" id="PTHR30111:SF1">
    <property type="entry name" value="33 KDA CHAPERONIN"/>
    <property type="match status" value="1"/>
</dbReference>
<evidence type="ECO:0000256" key="2">
    <source>
        <dbReference type="ARBA" id="ARBA00022833"/>
    </source>
</evidence>
<evidence type="ECO:0000313" key="12">
    <source>
        <dbReference type="Proteomes" id="UP000469870"/>
    </source>
</evidence>
<keyword evidence="5 6" id="KW-0676">Redox-active center</keyword>
<feature type="disulfide bond" description="Redox-active" evidence="6">
    <location>
        <begin position="237"/>
        <end position="239"/>
    </location>
</feature>
<accession>A0A6I2GQ37</accession>
<dbReference type="Gene3D" id="3.55.30.10">
    <property type="entry name" value="Hsp33 domain"/>
    <property type="match status" value="1"/>
</dbReference>
<gene>
    <name evidence="6" type="primary">hslO</name>
    <name evidence="9" type="ORF">GF867_07275</name>
    <name evidence="8" type="ORF">GIY09_06640</name>
    <name evidence="7" type="ORF">GIY11_09290</name>
</gene>
<dbReference type="NCBIfam" id="NF001033">
    <property type="entry name" value="PRK00114.1"/>
    <property type="match status" value="1"/>
</dbReference>
<dbReference type="PANTHER" id="PTHR30111">
    <property type="entry name" value="33 KDA CHAPERONIN"/>
    <property type="match status" value="1"/>
</dbReference>
<dbReference type="HAMAP" id="MF_00117">
    <property type="entry name" value="HslO"/>
    <property type="match status" value="1"/>
</dbReference>
<feature type="disulfide bond" description="Redox-active" evidence="6">
    <location>
        <begin position="270"/>
        <end position="273"/>
    </location>
</feature>
<dbReference type="EMBL" id="WJQR01000008">
    <property type="protein sequence ID" value="MRI82199.1"/>
    <property type="molecule type" value="Genomic_DNA"/>
</dbReference>
<dbReference type="SUPFAM" id="SSF118352">
    <property type="entry name" value="HSP33 redox switch-like"/>
    <property type="match status" value="1"/>
</dbReference>
<comment type="function">
    <text evidence="6">Redox regulated molecular chaperone. Protects both thermally unfolding and oxidatively damaged proteins from irreversible aggregation. Plays an important role in the bacterial defense system toward oxidative stress.</text>
</comment>
<dbReference type="Proteomes" id="UP000430975">
    <property type="component" value="Unassembled WGS sequence"/>
</dbReference>
<dbReference type="Proteomes" id="UP000469870">
    <property type="component" value="Unassembled WGS sequence"/>
</dbReference>
<evidence type="ECO:0000256" key="6">
    <source>
        <dbReference type="HAMAP-Rule" id="MF_00117"/>
    </source>
</evidence>
<protein>
    <recommendedName>
        <fullName evidence="6">33 kDa chaperonin</fullName>
    </recommendedName>
    <alternativeName>
        <fullName evidence="6">Heat shock protein 33 homolog</fullName>
        <shortName evidence="6">HSP33</shortName>
    </alternativeName>
</protein>
<dbReference type="GO" id="GO:0044183">
    <property type="term" value="F:protein folding chaperone"/>
    <property type="evidence" value="ECO:0007669"/>
    <property type="project" value="TreeGrafter"/>
</dbReference>
<comment type="similarity">
    <text evidence="6">Belongs to the HSP33 family.</text>
</comment>
<dbReference type="GO" id="GO:0051082">
    <property type="term" value="F:unfolded protein binding"/>
    <property type="evidence" value="ECO:0007669"/>
    <property type="project" value="UniProtKB-UniRule"/>
</dbReference>
<dbReference type="GO" id="GO:0042026">
    <property type="term" value="P:protein refolding"/>
    <property type="evidence" value="ECO:0007669"/>
    <property type="project" value="TreeGrafter"/>
</dbReference>
<dbReference type="InterPro" id="IPR016153">
    <property type="entry name" value="Heat_shock_Hsp33_N"/>
</dbReference>
<keyword evidence="1 6" id="KW-0963">Cytoplasm</keyword>
<evidence type="ECO:0000313" key="8">
    <source>
        <dbReference type="EMBL" id="MRI85555.1"/>
    </source>
</evidence>
<evidence type="ECO:0000313" key="7">
    <source>
        <dbReference type="EMBL" id="MRI82199.1"/>
    </source>
</evidence>
<dbReference type="Pfam" id="PF01430">
    <property type="entry name" value="HSP33"/>
    <property type="match status" value="1"/>
</dbReference>
<keyword evidence="4 6" id="KW-0143">Chaperone</keyword>
<evidence type="ECO:0000313" key="10">
    <source>
        <dbReference type="Proteomes" id="UP000430975"/>
    </source>
</evidence>
<reference evidence="10 12" key="2">
    <citation type="submission" date="2019-11" db="EMBL/GenBank/DDBJ databases">
        <title>Characterisation of Fundicoccus ignavus gen. nov. sp. nov., a novel genus of the family Aerococcaceae isolated from bulk tank milk.</title>
        <authorList>
            <person name="Siebert A."/>
            <person name="Huptas C."/>
            <person name="Wenning M."/>
            <person name="Scherer S."/>
            <person name="Doll E.V."/>
        </authorList>
    </citation>
    <scope>NUCLEOTIDE SEQUENCE [LARGE SCALE GENOMIC DNA]</scope>
    <source>
        <strain evidence="7 12">DSM 109653</strain>
        <strain evidence="8 10">WS4759</strain>
    </source>
</reference>
<comment type="subcellular location">
    <subcellularLocation>
        <location evidence="6">Cytoplasm</location>
    </subcellularLocation>
</comment>
<comment type="PTM">
    <text evidence="6">Under oxidizing conditions two disulfide bonds are formed involving the reactive cysteines. Under reducing conditions zinc is bound to the reactive cysteines and the protein is inactive.</text>
</comment>
<keyword evidence="2 6" id="KW-0862">Zinc</keyword>
<name>A0A6I2GQ37_9LACT</name>
<dbReference type="SUPFAM" id="SSF64397">
    <property type="entry name" value="Hsp33 domain"/>
    <property type="match status" value="1"/>
</dbReference>
<dbReference type="PIRSF" id="PIRSF005261">
    <property type="entry name" value="Heat_shock_Hsp33"/>
    <property type="match status" value="1"/>
</dbReference>
<evidence type="ECO:0000256" key="4">
    <source>
        <dbReference type="ARBA" id="ARBA00023186"/>
    </source>
</evidence>
<dbReference type="Gene3D" id="3.90.1280.10">
    <property type="entry name" value="HSP33 redox switch-like"/>
    <property type="match status" value="1"/>
</dbReference>
<keyword evidence="3 6" id="KW-1015">Disulfide bond</keyword>
<dbReference type="EMBL" id="WJQS01000005">
    <property type="protein sequence ID" value="MRI85555.1"/>
    <property type="molecule type" value="Genomic_DNA"/>
</dbReference>
<evidence type="ECO:0000256" key="5">
    <source>
        <dbReference type="ARBA" id="ARBA00023284"/>
    </source>
</evidence>
<comment type="caution">
    <text evidence="8">The sequence shown here is derived from an EMBL/GenBank/DDBJ whole genome shotgun (WGS) entry which is preliminary data.</text>
</comment>
<proteinExistence type="inferred from homology"/>
<reference evidence="9 11" key="1">
    <citation type="submission" date="2019-11" db="EMBL/GenBank/DDBJ databases">
        <title>Characterisation of Fundicoccus ignavus gen. nov. sp. nov., a novel genus of the family Aerococcaceae from bulk tank milk.</title>
        <authorList>
            <person name="Siebert A."/>
            <person name="Huptas C."/>
            <person name="Wenning M."/>
            <person name="Scherer S."/>
            <person name="Doll E.V."/>
        </authorList>
    </citation>
    <scope>NUCLEOTIDE SEQUENCE [LARGE SCALE GENOMIC DNA]</scope>
    <source>
        <strain evidence="9 11">DSM 109652</strain>
    </source>
</reference>
<dbReference type="Proteomes" id="UP000440066">
    <property type="component" value="Unassembled WGS sequence"/>
</dbReference>
<dbReference type="AlphaFoldDB" id="A0A6I2GQ37"/>
<dbReference type="GO" id="GO:0005737">
    <property type="term" value="C:cytoplasm"/>
    <property type="evidence" value="ECO:0007669"/>
    <property type="project" value="UniProtKB-SubCell"/>
</dbReference>
<dbReference type="InterPro" id="IPR000397">
    <property type="entry name" value="Heat_shock_Hsp33"/>
</dbReference>
<sequence length="295" mass="31524">MTDQLLKALAYDGQVRVFVLDATATVNEAHERHDTWHTATAVLGRTIAATALLSANLKGSDRLSVEIIGDGPIGRVLTDGDANGNVRGYVTNPKVALELNGAGKLDVAGAVGLPGTLVVRKYIGDSEPFSGQVPLISGELAEDFTYYMAVSEQTPSAIGLSVLVNPDETVAAAGGFMIQVMPGATEETLTAIEEKIGSLGRFSDRLEEAESIESLLDILVGENNSEILAYQDVNFSCPCSKERFAEGIKLIGRDEIVAMIAEDHGAETVCHYCNNHYDFTEEDLVALLEETSSEE</sequence>
<organism evidence="8 10">
    <name type="scientific">Fundicoccus ignavus</name>
    <dbReference type="NCBI Taxonomy" id="2664442"/>
    <lineage>
        <taxon>Bacteria</taxon>
        <taxon>Bacillati</taxon>
        <taxon>Bacillota</taxon>
        <taxon>Bacilli</taxon>
        <taxon>Lactobacillales</taxon>
        <taxon>Aerococcaceae</taxon>
        <taxon>Fundicoccus</taxon>
    </lineage>
</organism>
<evidence type="ECO:0000256" key="3">
    <source>
        <dbReference type="ARBA" id="ARBA00023157"/>
    </source>
</evidence>
<evidence type="ECO:0000256" key="1">
    <source>
        <dbReference type="ARBA" id="ARBA00022490"/>
    </source>
</evidence>
<keyword evidence="10" id="KW-1185">Reference proteome</keyword>
<dbReference type="CDD" id="cd00498">
    <property type="entry name" value="Hsp33"/>
    <property type="match status" value="1"/>
</dbReference>
<evidence type="ECO:0000313" key="11">
    <source>
        <dbReference type="Proteomes" id="UP000440066"/>
    </source>
</evidence>
<dbReference type="RefSeq" id="WP_153832433.1">
    <property type="nucleotide sequence ID" value="NZ_WJQR01000008.1"/>
</dbReference>